<sequence length="132" mass="15422">MRLNASEILLAAAFLMFIVLLFSGVMFRFALHYRDQVKALKEQLITLKNSMKAVDKQYTWAMSKASKNVAKTVSDRNIAVKERDETITALRQDLEWYGEMLKARDEEIEKLKQDLKMRSEVVKTPSHKKKRK</sequence>
<keyword evidence="4" id="KW-1185">Reference proteome</keyword>
<dbReference type="Proteomes" id="UP001059475">
    <property type="component" value="Chromosome"/>
</dbReference>
<dbReference type="EMBL" id="CP101114">
    <property type="protein sequence ID" value="UTO27816.1"/>
    <property type="molecule type" value="Genomic_DNA"/>
</dbReference>
<dbReference type="EMBL" id="CP101114">
    <property type="protein sequence ID" value="UTO28732.1"/>
    <property type="molecule type" value="Genomic_DNA"/>
</dbReference>
<organism evidence="2 4">
    <name type="scientific">Bartonella harrusi</name>
    <dbReference type="NCBI Taxonomy" id="2961895"/>
    <lineage>
        <taxon>Bacteria</taxon>
        <taxon>Pseudomonadati</taxon>
        <taxon>Pseudomonadota</taxon>
        <taxon>Alphaproteobacteria</taxon>
        <taxon>Hyphomicrobiales</taxon>
        <taxon>Bartonellaceae</taxon>
        <taxon>Bartonella</taxon>
    </lineage>
</organism>
<evidence type="ECO:0000256" key="1">
    <source>
        <dbReference type="SAM" id="Phobius"/>
    </source>
</evidence>
<feature type="transmembrane region" description="Helical" evidence="1">
    <location>
        <begin position="12"/>
        <end position="31"/>
    </location>
</feature>
<keyword evidence="1" id="KW-1133">Transmembrane helix</keyword>
<keyword evidence="1" id="KW-0812">Transmembrane</keyword>
<protein>
    <recommendedName>
        <fullName evidence="5">Phage related protein</fullName>
    </recommendedName>
</protein>
<evidence type="ECO:0008006" key="5">
    <source>
        <dbReference type="Google" id="ProtNLM"/>
    </source>
</evidence>
<evidence type="ECO:0000313" key="2">
    <source>
        <dbReference type="EMBL" id="UTO27816.1"/>
    </source>
</evidence>
<evidence type="ECO:0000313" key="3">
    <source>
        <dbReference type="EMBL" id="UTO28732.1"/>
    </source>
</evidence>
<gene>
    <name evidence="3" type="ORF">NMK50_01560</name>
    <name evidence="2" type="ORF">NMK50_06085</name>
</gene>
<name>A0ABY5ESH7_9HYPH</name>
<accession>A0ABY5ESH7</accession>
<keyword evidence="1" id="KW-0472">Membrane</keyword>
<reference evidence="2" key="1">
    <citation type="submission" date="2022-07" db="EMBL/GenBank/DDBJ databases">
        <title>First report of Bartonella spp. in marsupials in Brazil, with a description of Bartonella harrusi sp. nov. and new proposal for taxonomic reclassification of species of the genus Bartonella.</title>
        <authorList>
            <person name="Amaral R.B."/>
        </authorList>
    </citation>
    <scope>NUCLEOTIDE SEQUENCE</scope>
    <source>
        <strain evidence="2">117A</strain>
    </source>
</reference>
<evidence type="ECO:0000313" key="4">
    <source>
        <dbReference type="Proteomes" id="UP001059475"/>
    </source>
</evidence>
<proteinExistence type="predicted"/>